<evidence type="ECO:0000313" key="2">
    <source>
        <dbReference type="EMBL" id="TFB07444.1"/>
    </source>
</evidence>
<gene>
    <name evidence="2" type="ORF">CCMA1212_000920</name>
</gene>
<dbReference type="RefSeq" id="XP_073563645.1">
    <property type="nucleotide sequence ID" value="XM_073698366.1"/>
</dbReference>
<feature type="region of interest" description="Disordered" evidence="1">
    <location>
        <begin position="666"/>
        <end position="760"/>
    </location>
</feature>
<evidence type="ECO:0000256" key="1">
    <source>
        <dbReference type="SAM" id="MobiDB-lite"/>
    </source>
</evidence>
<keyword evidence="3" id="KW-1185">Reference proteome</keyword>
<organism evidence="2 3">
    <name type="scientific">Trichoderma ghanense</name>
    <dbReference type="NCBI Taxonomy" id="65468"/>
    <lineage>
        <taxon>Eukaryota</taxon>
        <taxon>Fungi</taxon>
        <taxon>Dikarya</taxon>
        <taxon>Ascomycota</taxon>
        <taxon>Pezizomycotina</taxon>
        <taxon>Sordariomycetes</taxon>
        <taxon>Hypocreomycetidae</taxon>
        <taxon>Hypocreales</taxon>
        <taxon>Hypocreaceae</taxon>
        <taxon>Trichoderma</taxon>
    </lineage>
</organism>
<feature type="compositionally biased region" description="Acidic residues" evidence="1">
    <location>
        <begin position="128"/>
        <end position="148"/>
    </location>
</feature>
<dbReference type="GeneID" id="300572816"/>
<dbReference type="EMBL" id="PPTA01000001">
    <property type="protein sequence ID" value="TFB07444.1"/>
    <property type="molecule type" value="Genomic_DNA"/>
</dbReference>
<feature type="region of interest" description="Disordered" evidence="1">
    <location>
        <begin position="448"/>
        <end position="628"/>
    </location>
</feature>
<feature type="compositionally biased region" description="Polar residues" evidence="1">
    <location>
        <begin position="730"/>
        <end position="739"/>
    </location>
</feature>
<feature type="compositionally biased region" description="Polar residues" evidence="1">
    <location>
        <begin position="448"/>
        <end position="466"/>
    </location>
</feature>
<dbReference type="Proteomes" id="UP001642720">
    <property type="component" value="Unassembled WGS sequence"/>
</dbReference>
<name>A0ABY2HHG1_9HYPO</name>
<feature type="compositionally biased region" description="Pro residues" evidence="1">
    <location>
        <begin position="151"/>
        <end position="161"/>
    </location>
</feature>
<feature type="compositionally biased region" description="Low complexity" evidence="1">
    <location>
        <begin position="602"/>
        <end position="613"/>
    </location>
</feature>
<sequence length="851" mass="93330">MARHIIPSSPPSLSSSLLLAAPGSPAYLDFSSCATGQALLVFIAACSPGIGSSLDLANSDLFVSTCICTVMTSTLPPLDFDNGGLRIVLLPEAETLSSPLSPDQSPGKATPSDTTLSSARYGEHDQDAGDSESDDDGQEHEDDADADSDSTPPPPAIPVHPIPALQDAFAESLHEVMNGGAVEKPKLRALDAQGRREAVLSQGVDEPAFDAQWRLRPGQSQHELAKLIAQISFGVYLMLNGMANNNTQVVSILQGHIDEVDEFLEVTIEDLEQVEMDLKKRIDHLMLPMSNVAVFEQLLEDRKFRNEILQGNEKIEHILARTNVAMKQWDDDIEAGLQTSNLFINWLNDQAEGPWRENQPDVVDIFDAMSGNAEGWLIAFEKISDSTDDINSLIIRLMNIISEMEKKAGEASRRTWANITPFTAPPMPSSYDVPSPDIEYKTVQEHNLPTPSTVLSDSSDQMTINSMIDGDDTSTIDFPLPGGLPLLPPFRTNRHTSKTYASHSPQSAQHSVAPSHGSSQYTLPTTANTFGFGSPRSLQTDARLRQGSFAGSELSNPETETPLSERGSEPVFLLQPRTYTPQPPAPLPSPRIKDAPNHSARSDSQSTLQSLQSAPFTPADTQSMTWRDSDIVQRRTSLRDRVSQKIIMPGDIQIPPRSIKGMEMYAHSPGTATPKTMRSHQFDSAYESDAERHGRHGSGGSSNMEMSPPQLNVIPSPRSDRQRYRPVQASPHSPLQQRPHTAVGHGQSAYHGGPNLVPPQHLRSKPSNAGLSTLSNVESVTYDDGTTQSMRTTKTVDRQLKKKKSAFGWLKKAFSMDEEERAAYEARKAMQYQQSYYNADPPKFLDGKRLR</sequence>
<accession>A0ABY2HHG1</accession>
<reference evidence="2 3" key="1">
    <citation type="submission" date="2018-01" db="EMBL/GenBank/DDBJ databases">
        <title>Genome characterization of the sugarcane-associated fungus Trichoderma ghanense CCMA-1212 and their application in lignocelulose bioconversion.</title>
        <authorList>
            <person name="Steindorff A.S."/>
            <person name="Mendes T.D."/>
            <person name="Vilela E.S.D."/>
            <person name="Rodrigues D.S."/>
            <person name="Formighieri E.F."/>
            <person name="Melo I.S."/>
            <person name="Favaro L.C.L."/>
        </authorList>
    </citation>
    <scope>NUCLEOTIDE SEQUENCE [LARGE SCALE GENOMIC DNA]</scope>
    <source>
        <strain evidence="2 3">CCMA-1212</strain>
    </source>
</reference>
<protein>
    <submittedName>
        <fullName evidence="2">Uncharacterized protein</fullName>
    </submittedName>
</protein>
<proteinExistence type="predicted"/>
<comment type="caution">
    <text evidence="2">The sequence shown here is derived from an EMBL/GenBank/DDBJ whole genome shotgun (WGS) entry which is preliminary data.</text>
</comment>
<feature type="region of interest" description="Disordered" evidence="1">
    <location>
        <begin position="96"/>
        <end position="161"/>
    </location>
</feature>
<feature type="compositionally biased region" description="Polar residues" evidence="1">
    <location>
        <begin position="553"/>
        <end position="562"/>
    </location>
</feature>
<evidence type="ECO:0000313" key="3">
    <source>
        <dbReference type="Proteomes" id="UP001642720"/>
    </source>
</evidence>
<feature type="compositionally biased region" description="Polar residues" evidence="1">
    <location>
        <begin position="498"/>
        <end position="540"/>
    </location>
</feature>